<reference evidence="10 11" key="1">
    <citation type="journal article" date="2016" name="Nat. Commun.">
        <title>Extremotolerant tardigrade genome and improved radiotolerance of human cultured cells by tardigrade-unique protein.</title>
        <authorList>
            <person name="Hashimoto T."/>
            <person name="Horikawa D.D."/>
            <person name="Saito Y."/>
            <person name="Kuwahara H."/>
            <person name="Kozuka-Hata H."/>
            <person name="Shin-I T."/>
            <person name="Minakuchi Y."/>
            <person name="Ohishi K."/>
            <person name="Motoyama A."/>
            <person name="Aizu T."/>
            <person name="Enomoto A."/>
            <person name="Kondo K."/>
            <person name="Tanaka S."/>
            <person name="Hara Y."/>
            <person name="Koshikawa S."/>
            <person name="Sagara H."/>
            <person name="Miura T."/>
            <person name="Yokobori S."/>
            <person name="Miyagawa K."/>
            <person name="Suzuki Y."/>
            <person name="Kubo T."/>
            <person name="Oyama M."/>
            <person name="Kohara Y."/>
            <person name="Fujiyama A."/>
            <person name="Arakawa K."/>
            <person name="Katayama T."/>
            <person name="Toyoda A."/>
            <person name="Kunieda T."/>
        </authorList>
    </citation>
    <scope>NUCLEOTIDE SEQUENCE [LARGE SCALE GENOMIC DNA]</scope>
    <source>
        <strain evidence="10 11">YOKOZUNA-1</strain>
    </source>
</reference>
<proteinExistence type="predicted"/>
<accession>A0A1D1UMY2</accession>
<feature type="transmembrane region" description="Helical" evidence="9">
    <location>
        <begin position="124"/>
        <end position="147"/>
    </location>
</feature>
<protein>
    <submittedName>
        <fullName evidence="10">Uncharacterized protein</fullName>
    </submittedName>
</protein>
<evidence type="ECO:0000256" key="8">
    <source>
        <dbReference type="SAM" id="MobiDB-lite"/>
    </source>
</evidence>
<dbReference type="PANTHER" id="PTHR23129:SF0">
    <property type="entry name" value="ACYL-COENZYME A DIPHOSPHATASE FITM2"/>
    <property type="match status" value="1"/>
</dbReference>
<evidence type="ECO:0000256" key="2">
    <source>
        <dbReference type="ARBA" id="ARBA00022692"/>
    </source>
</evidence>
<evidence type="ECO:0000313" key="11">
    <source>
        <dbReference type="Proteomes" id="UP000186922"/>
    </source>
</evidence>
<dbReference type="GO" id="GO:0019915">
    <property type="term" value="P:lipid storage"/>
    <property type="evidence" value="ECO:0007669"/>
    <property type="project" value="InterPro"/>
</dbReference>
<dbReference type="GO" id="GO:0008654">
    <property type="term" value="P:phospholipid biosynthetic process"/>
    <property type="evidence" value="ECO:0007669"/>
    <property type="project" value="TreeGrafter"/>
</dbReference>
<feature type="transmembrane region" description="Helical" evidence="9">
    <location>
        <begin position="159"/>
        <end position="182"/>
    </location>
</feature>
<gene>
    <name evidence="10" type="primary">RvY_03410-1</name>
    <name evidence="10" type="synonym">RvY_03410.1</name>
    <name evidence="10" type="ORF">RvY_03410</name>
</gene>
<keyword evidence="11" id="KW-1185">Reference proteome</keyword>
<dbReference type="OrthoDB" id="5579088at2759"/>
<evidence type="ECO:0000256" key="4">
    <source>
        <dbReference type="ARBA" id="ARBA00022824"/>
    </source>
</evidence>
<keyword evidence="7 9" id="KW-0472">Membrane</keyword>
<evidence type="ECO:0000256" key="3">
    <source>
        <dbReference type="ARBA" id="ARBA00022801"/>
    </source>
</evidence>
<keyword evidence="3" id="KW-0378">Hydrolase</keyword>
<keyword evidence="2 9" id="KW-0812">Transmembrane</keyword>
<dbReference type="PANTHER" id="PTHR23129">
    <property type="entry name" value="ACYL-COENZYME A DIPHOSPHATASE FITM2"/>
    <property type="match status" value="1"/>
</dbReference>
<evidence type="ECO:0000256" key="6">
    <source>
        <dbReference type="ARBA" id="ARBA00023098"/>
    </source>
</evidence>
<evidence type="ECO:0000313" key="10">
    <source>
        <dbReference type="EMBL" id="GAU91089.1"/>
    </source>
</evidence>
<comment type="subcellular location">
    <subcellularLocation>
        <location evidence="1">Endoplasmic reticulum membrane</location>
        <topology evidence="1">Multi-pass membrane protein</topology>
    </subcellularLocation>
</comment>
<sequence>MMASRSIQPYRRSVPSTTIPDTAFSRSGTTRSTRSKPASIGEQYARRASTKVELPPPASVFSFFFMVVIHVCKLILHFPSTFKAILYLIMVFLFSALSDLLHLGRKKGYVTYLAKPGNIFSVLFVQYAQWWTLAILFFFVTATSYFYSSGKARAILRQLTRLLVMYSVFQGVNFLITFIHGYSGFCSDEEYKSQKRCLSQGHRWLSFEISDETFFLIYFSLVIMEESQVFARWETLDAGLRRDPMNTMLSPEQSERNVAFARKTYRDLSLTIKILFFMMTIMCLLWDAMLIINSLFYQNLAQKSAACLLAVSCWFLTYRLWYPNLWPRSPNIGIFRKYIVKTPTTR</sequence>
<feature type="transmembrane region" description="Helical" evidence="9">
    <location>
        <begin position="85"/>
        <end position="104"/>
    </location>
</feature>
<dbReference type="GO" id="GO:0010945">
    <property type="term" value="F:coenzyme A diphosphatase activity"/>
    <property type="evidence" value="ECO:0007669"/>
    <property type="project" value="InterPro"/>
</dbReference>
<dbReference type="AlphaFoldDB" id="A0A1D1UMY2"/>
<keyword evidence="4" id="KW-0256">Endoplasmic reticulum</keyword>
<dbReference type="EMBL" id="BDGG01000002">
    <property type="protein sequence ID" value="GAU91089.1"/>
    <property type="molecule type" value="Genomic_DNA"/>
</dbReference>
<dbReference type="STRING" id="947166.A0A1D1UMY2"/>
<dbReference type="GO" id="GO:0034389">
    <property type="term" value="P:lipid droplet organization"/>
    <property type="evidence" value="ECO:0007669"/>
    <property type="project" value="TreeGrafter"/>
</dbReference>
<comment type="caution">
    <text evidence="10">The sequence shown here is derived from an EMBL/GenBank/DDBJ whole genome shotgun (WGS) entry which is preliminary data.</text>
</comment>
<dbReference type="Proteomes" id="UP000186922">
    <property type="component" value="Unassembled WGS sequence"/>
</dbReference>
<evidence type="ECO:0000256" key="1">
    <source>
        <dbReference type="ARBA" id="ARBA00004477"/>
    </source>
</evidence>
<evidence type="ECO:0000256" key="9">
    <source>
        <dbReference type="SAM" id="Phobius"/>
    </source>
</evidence>
<dbReference type="InterPro" id="IPR019388">
    <property type="entry name" value="FIT"/>
</dbReference>
<keyword evidence="6" id="KW-0443">Lipid metabolism</keyword>
<feature type="transmembrane region" description="Helical" evidence="9">
    <location>
        <begin position="270"/>
        <end position="292"/>
    </location>
</feature>
<organism evidence="10 11">
    <name type="scientific">Ramazzottius varieornatus</name>
    <name type="common">Water bear</name>
    <name type="synonym">Tardigrade</name>
    <dbReference type="NCBI Taxonomy" id="947166"/>
    <lineage>
        <taxon>Eukaryota</taxon>
        <taxon>Metazoa</taxon>
        <taxon>Ecdysozoa</taxon>
        <taxon>Tardigrada</taxon>
        <taxon>Eutardigrada</taxon>
        <taxon>Parachela</taxon>
        <taxon>Hypsibioidea</taxon>
        <taxon>Ramazzottiidae</taxon>
        <taxon>Ramazzottius</taxon>
    </lineage>
</organism>
<evidence type="ECO:0000256" key="5">
    <source>
        <dbReference type="ARBA" id="ARBA00022989"/>
    </source>
</evidence>
<dbReference type="GO" id="GO:0005789">
    <property type="term" value="C:endoplasmic reticulum membrane"/>
    <property type="evidence" value="ECO:0007669"/>
    <property type="project" value="UniProtKB-SubCell"/>
</dbReference>
<evidence type="ECO:0000256" key="7">
    <source>
        <dbReference type="ARBA" id="ARBA00023136"/>
    </source>
</evidence>
<feature type="region of interest" description="Disordered" evidence="8">
    <location>
        <begin position="1"/>
        <end position="39"/>
    </location>
</feature>
<name>A0A1D1UMY2_RAMVA</name>
<keyword evidence="5 9" id="KW-1133">Transmembrane helix</keyword>